<evidence type="ECO:0000256" key="13">
    <source>
        <dbReference type="ARBA" id="ARBA00023295"/>
    </source>
</evidence>
<keyword evidence="10 14" id="KW-0408">Iron</keyword>
<comment type="function">
    <text evidence="2">Adenine glycosylase active on G-A mispairs. MutY also corrects error-prone DNA synthesis past GO lesions which are due to the oxidatively damaged form of guanine: 7,8-dihydro-8-oxoguanine (8-oxo-dGTP).</text>
</comment>
<keyword evidence="6" id="KW-0004">4Fe-4S</keyword>
<dbReference type="Gene3D" id="1.10.1670.10">
    <property type="entry name" value="Helix-hairpin-Helix base-excision DNA repair enzymes (C-terminal)"/>
    <property type="match status" value="1"/>
</dbReference>
<keyword evidence="8 14" id="KW-0227">DNA damage</keyword>
<evidence type="ECO:0000313" key="17">
    <source>
        <dbReference type="Proteomes" id="UP000219193"/>
    </source>
</evidence>
<dbReference type="GO" id="GO:0035485">
    <property type="term" value="F:adenine/guanine mispair binding"/>
    <property type="evidence" value="ECO:0007669"/>
    <property type="project" value="TreeGrafter"/>
</dbReference>
<evidence type="ECO:0000256" key="8">
    <source>
        <dbReference type="ARBA" id="ARBA00022763"/>
    </source>
</evidence>
<dbReference type="NCBIfam" id="TIGR01084">
    <property type="entry name" value="mutY"/>
    <property type="match status" value="1"/>
</dbReference>
<dbReference type="AlphaFoldDB" id="A0A285X2V1"/>
<dbReference type="CDD" id="cd03431">
    <property type="entry name" value="NUDIX_DNA_Glycosylase_C-MutY"/>
    <property type="match status" value="1"/>
</dbReference>
<dbReference type="PANTHER" id="PTHR42944">
    <property type="entry name" value="ADENINE DNA GLYCOSYLASE"/>
    <property type="match status" value="1"/>
</dbReference>
<keyword evidence="9" id="KW-0378">Hydrolase</keyword>
<dbReference type="InterPro" id="IPR011257">
    <property type="entry name" value="DNA_glycosylase"/>
</dbReference>
<evidence type="ECO:0000313" key="16">
    <source>
        <dbReference type="EMBL" id="SOC79074.1"/>
    </source>
</evidence>
<evidence type="ECO:0000256" key="9">
    <source>
        <dbReference type="ARBA" id="ARBA00022801"/>
    </source>
</evidence>
<organism evidence="16 17">
    <name type="scientific">Salinimicrobium sediminis</name>
    <dbReference type="NCBI Taxonomy" id="1343891"/>
    <lineage>
        <taxon>Bacteria</taxon>
        <taxon>Pseudomonadati</taxon>
        <taxon>Bacteroidota</taxon>
        <taxon>Flavobacteriia</taxon>
        <taxon>Flavobacteriales</taxon>
        <taxon>Flavobacteriaceae</taxon>
        <taxon>Salinimicrobium</taxon>
    </lineage>
</organism>
<dbReference type="GO" id="GO:0046872">
    <property type="term" value="F:metal ion binding"/>
    <property type="evidence" value="ECO:0007669"/>
    <property type="project" value="UniProtKB-UniRule"/>
</dbReference>
<dbReference type="Gene3D" id="1.10.340.30">
    <property type="entry name" value="Hypothetical protein, domain 2"/>
    <property type="match status" value="1"/>
</dbReference>
<dbReference type="GO" id="GO:0051539">
    <property type="term" value="F:4 iron, 4 sulfur cluster binding"/>
    <property type="evidence" value="ECO:0007669"/>
    <property type="project" value="UniProtKB-UniRule"/>
</dbReference>
<dbReference type="InterPro" id="IPR005760">
    <property type="entry name" value="A/G_AdeGlyc_MutY"/>
</dbReference>
<dbReference type="OrthoDB" id="9802365at2"/>
<dbReference type="EMBL" id="OCMF01000001">
    <property type="protein sequence ID" value="SOC79074.1"/>
    <property type="molecule type" value="Genomic_DNA"/>
</dbReference>
<name>A0A285X2V1_9FLAO</name>
<keyword evidence="7" id="KW-0479">Metal-binding</keyword>
<dbReference type="InterPro" id="IPR004035">
    <property type="entry name" value="Endouclease-III_FeS-bd_BS"/>
</dbReference>
<dbReference type="GO" id="GO:0006298">
    <property type="term" value="P:mismatch repair"/>
    <property type="evidence" value="ECO:0007669"/>
    <property type="project" value="TreeGrafter"/>
</dbReference>
<keyword evidence="13 14" id="KW-0326">Glycosidase</keyword>
<evidence type="ECO:0000256" key="4">
    <source>
        <dbReference type="ARBA" id="ARBA00012045"/>
    </source>
</evidence>
<evidence type="ECO:0000256" key="11">
    <source>
        <dbReference type="ARBA" id="ARBA00023014"/>
    </source>
</evidence>
<dbReference type="Gene3D" id="3.90.79.10">
    <property type="entry name" value="Nucleoside Triphosphate Pyrophosphohydrolase"/>
    <property type="match status" value="1"/>
</dbReference>
<dbReference type="InterPro" id="IPR003265">
    <property type="entry name" value="HhH-GPD_domain"/>
</dbReference>
<accession>A0A285X2V1</accession>
<dbReference type="PANTHER" id="PTHR42944:SF1">
    <property type="entry name" value="ADENINE DNA GLYCOSYLASE"/>
    <property type="match status" value="1"/>
</dbReference>
<dbReference type="EC" id="3.2.2.31" evidence="4 14"/>
<dbReference type="InterPro" id="IPR029119">
    <property type="entry name" value="MutY_C"/>
</dbReference>
<dbReference type="Pfam" id="PF00730">
    <property type="entry name" value="HhH-GPD"/>
    <property type="match status" value="1"/>
</dbReference>
<dbReference type="GO" id="GO:0006284">
    <property type="term" value="P:base-excision repair"/>
    <property type="evidence" value="ECO:0007669"/>
    <property type="project" value="UniProtKB-UniRule"/>
</dbReference>
<dbReference type="GO" id="GO:0032357">
    <property type="term" value="F:oxidized purine DNA binding"/>
    <property type="evidence" value="ECO:0007669"/>
    <property type="project" value="TreeGrafter"/>
</dbReference>
<evidence type="ECO:0000256" key="7">
    <source>
        <dbReference type="ARBA" id="ARBA00022723"/>
    </source>
</evidence>
<evidence type="ECO:0000256" key="6">
    <source>
        <dbReference type="ARBA" id="ARBA00022485"/>
    </source>
</evidence>
<dbReference type="InterPro" id="IPR015797">
    <property type="entry name" value="NUDIX_hydrolase-like_dom_sf"/>
</dbReference>
<dbReference type="GO" id="GO:0034039">
    <property type="term" value="F:8-oxo-7,8-dihydroguanine DNA N-glycosylase activity"/>
    <property type="evidence" value="ECO:0007669"/>
    <property type="project" value="TreeGrafter"/>
</dbReference>
<keyword evidence="17" id="KW-1185">Reference proteome</keyword>
<dbReference type="InterPro" id="IPR044298">
    <property type="entry name" value="MIG/MutY"/>
</dbReference>
<dbReference type="SUPFAM" id="SSF55811">
    <property type="entry name" value="Nudix"/>
    <property type="match status" value="1"/>
</dbReference>
<evidence type="ECO:0000256" key="3">
    <source>
        <dbReference type="ARBA" id="ARBA00008343"/>
    </source>
</evidence>
<keyword evidence="11" id="KW-0411">Iron-sulfur</keyword>
<evidence type="ECO:0000256" key="12">
    <source>
        <dbReference type="ARBA" id="ARBA00023204"/>
    </source>
</evidence>
<comment type="similarity">
    <text evidence="3 14">Belongs to the Nth/MutY family.</text>
</comment>
<dbReference type="GO" id="GO:0000701">
    <property type="term" value="F:purine-specific mismatch base pair DNA N-glycosylase activity"/>
    <property type="evidence" value="ECO:0007669"/>
    <property type="project" value="UniProtKB-EC"/>
</dbReference>
<comment type="catalytic activity">
    <reaction evidence="1 14">
        <text>Hydrolyzes free adenine bases from 7,8-dihydro-8-oxoguanine:adenine mismatched double-stranded DNA, leaving an apurinic site.</text>
        <dbReference type="EC" id="3.2.2.31"/>
    </reaction>
</comment>
<keyword evidence="12" id="KW-0234">DNA repair</keyword>
<evidence type="ECO:0000259" key="15">
    <source>
        <dbReference type="SMART" id="SM00478"/>
    </source>
</evidence>
<dbReference type="RefSeq" id="WP_097054843.1">
    <property type="nucleotide sequence ID" value="NZ_OCMF01000001.1"/>
</dbReference>
<dbReference type="CDD" id="cd00056">
    <property type="entry name" value="ENDO3c"/>
    <property type="match status" value="1"/>
</dbReference>
<dbReference type="PROSITE" id="PS00764">
    <property type="entry name" value="ENDONUCLEASE_III_1"/>
    <property type="match status" value="1"/>
</dbReference>
<comment type="cofactor">
    <cofactor evidence="14">
        <name>[4Fe-4S] cluster</name>
        <dbReference type="ChEBI" id="CHEBI:49883"/>
    </cofactor>
    <text evidence="14">Binds 1 [4Fe-4S] cluster.</text>
</comment>
<evidence type="ECO:0000256" key="1">
    <source>
        <dbReference type="ARBA" id="ARBA00000843"/>
    </source>
</evidence>
<dbReference type="Pfam" id="PF14815">
    <property type="entry name" value="NUDIX_4"/>
    <property type="match status" value="1"/>
</dbReference>
<dbReference type="SMART" id="SM00478">
    <property type="entry name" value="ENDO3c"/>
    <property type="match status" value="1"/>
</dbReference>
<proteinExistence type="inferred from homology"/>
<evidence type="ECO:0000256" key="5">
    <source>
        <dbReference type="ARBA" id="ARBA00022023"/>
    </source>
</evidence>
<feature type="domain" description="HhH-GPD" evidence="15">
    <location>
        <begin position="35"/>
        <end position="186"/>
    </location>
</feature>
<reference evidence="17" key="1">
    <citation type="submission" date="2017-09" db="EMBL/GenBank/DDBJ databases">
        <authorList>
            <person name="Varghese N."/>
            <person name="Submissions S."/>
        </authorList>
    </citation>
    <scope>NUCLEOTIDE SEQUENCE [LARGE SCALE GENOMIC DNA]</scope>
    <source>
        <strain evidence="17">CGMCC 1.12641</strain>
    </source>
</reference>
<gene>
    <name evidence="16" type="ORF">SAMN06296241_0594</name>
</gene>
<dbReference type="InterPro" id="IPR023170">
    <property type="entry name" value="HhH_base_excis_C"/>
</dbReference>
<sequence length="346" mass="39953">MIFAKRLILWYLENKRDLPWRATKDPYQIWLSEIILQQTRVEQGKPYYFKFLNAFPDIFSLANASEEEVLKLWQGLGYYSRARNLLFTAKYIAFELGGEFPQTHKELIKLKGVGDYTASAIASVCFDEAQAAVDGNVFRVLARIYGIETPTNSSAGIKEFRNLAQNLISRDDPANFNQALIEFGSEQCKPRNPLCSTCTFASECVAFNQNRISQLPVKLKKLKVQKRHFNYLVFLSEKGETVLEQRRGKGIWEGLYQFPLVETTAEASVENLVQEEEFQNYSLETIDGLSLYNDTPIVHKLTHQHIFTKFWIYSCRELPQKGISFEEANKFPVPVLIENFIDTFDF</sequence>
<dbReference type="SUPFAM" id="SSF48150">
    <property type="entry name" value="DNA-glycosylase"/>
    <property type="match status" value="1"/>
</dbReference>
<dbReference type="InterPro" id="IPR000445">
    <property type="entry name" value="HhH_motif"/>
</dbReference>
<protein>
    <recommendedName>
        <fullName evidence="5 14">Adenine DNA glycosylase</fullName>
        <ecNumber evidence="4 14">3.2.2.31</ecNumber>
    </recommendedName>
</protein>
<dbReference type="FunFam" id="1.10.340.30:FF:000002">
    <property type="entry name" value="Adenine DNA glycosylase"/>
    <property type="match status" value="1"/>
</dbReference>
<dbReference type="Pfam" id="PF00633">
    <property type="entry name" value="HHH"/>
    <property type="match status" value="1"/>
</dbReference>
<evidence type="ECO:0000256" key="10">
    <source>
        <dbReference type="ARBA" id="ARBA00023004"/>
    </source>
</evidence>
<dbReference type="Proteomes" id="UP000219193">
    <property type="component" value="Unassembled WGS sequence"/>
</dbReference>
<evidence type="ECO:0000256" key="2">
    <source>
        <dbReference type="ARBA" id="ARBA00002933"/>
    </source>
</evidence>
<evidence type="ECO:0000256" key="14">
    <source>
        <dbReference type="RuleBase" id="RU365096"/>
    </source>
</evidence>